<name>A0A5C8UUK4_9MICO</name>
<keyword evidence="4" id="KW-0874">Quinone</keyword>
<dbReference type="Pfam" id="PF07884">
    <property type="entry name" value="VKOR"/>
    <property type="match status" value="1"/>
</dbReference>
<dbReference type="Proteomes" id="UP000321379">
    <property type="component" value="Unassembled WGS sequence"/>
</dbReference>
<comment type="similarity">
    <text evidence="2">Belongs to the VKOR family.</text>
</comment>
<dbReference type="GO" id="GO:0048038">
    <property type="term" value="F:quinone binding"/>
    <property type="evidence" value="ECO:0007669"/>
    <property type="project" value="UniProtKB-KW"/>
</dbReference>
<dbReference type="InterPro" id="IPR041714">
    <property type="entry name" value="VKOR_Actinobacteria"/>
</dbReference>
<feature type="transmembrane region" description="Helical" evidence="10">
    <location>
        <begin position="154"/>
        <end position="175"/>
    </location>
</feature>
<dbReference type="GO" id="GO:0016020">
    <property type="term" value="C:membrane"/>
    <property type="evidence" value="ECO:0007669"/>
    <property type="project" value="UniProtKB-SubCell"/>
</dbReference>
<dbReference type="InterPro" id="IPR038354">
    <property type="entry name" value="VKOR_sf"/>
</dbReference>
<dbReference type="CDD" id="cd12922">
    <property type="entry name" value="VKOR_5"/>
    <property type="match status" value="1"/>
</dbReference>
<evidence type="ECO:0000256" key="7">
    <source>
        <dbReference type="ARBA" id="ARBA00023136"/>
    </source>
</evidence>
<evidence type="ECO:0000256" key="8">
    <source>
        <dbReference type="ARBA" id="ARBA00023157"/>
    </source>
</evidence>
<proteinExistence type="inferred from homology"/>
<dbReference type="InterPro" id="IPR012932">
    <property type="entry name" value="VKOR"/>
</dbReference>
<evidence type="ECO:0000256" key="1">
    <source>
        <dbReference type="ARBA" id="ARBA00004141"/>
    </source>
</evidence>
<keyword evidence="3 10" id="KW-0812">Transmembrane</keyword>
<evidence type="ECO:0000313" key="13">
    <source>
        <dbReference type="Proteomes" id="UP000321379"/>
    </source>
</evidence>
<keyword evidence="9" id="KW-0676">Redox-active center</keyword>
<keyword evidence="8" id="KW-1015">Disulfide bond</keyword>
<dbReference type="SMART" id="SM00756">
    <property type="entry name" value="VKc"/>
    <property type="match status" value="1"/>
</dbReference>
<dbReference type="Gene3D" id="1.20.1440.130">
    <property type="entry name" value="VKOR domain"/>
    <property type="match status" value="1"/>
</dbReference>
<evidence type="ECO:0000313" key="12">
    <source>
        <dbReference type="EMBL" id="TXN31643.1"/>
    </source>
</evidence>
<keyword evidence="5 10" id="KW-1133">Transmembrane helix</keyword>
<dbReference type="AlphaFoldDB" id="A0A5C8UUK4"/>
<feature type="transmembrane region" description="Helical" evidence="10">
    <location>
        <begin position="85"/>
        <end position="106"/>
    </location>
</feature>
<keyword evidence="7 10" id="KW-0472">Membrane</keyword>
<dbReference type="EMBL" id="VRMG01000005">
    <property type="protein sequence ID" value="TXN31643.1"/>
    <property type="molecule type" value="Genomic_DNA"/>
</dbReference>
<sequence>MVLAVASVVGFFAAFRLTVDKVGTFTTPDVAPTCNVSVLVQCGKNLASWQGSLFGFPNPLLGIGGWMALFVIAALIISGVSFARWFWIALNVGITAALALVIWLITESIFDLGTLCPWCMATWSVTIPAFWLITLYNLKAGHLRVPQRARRLFAAAYGYVPLITLLSYVVVAVIAQLRLDVLNRL</sequence>
<gene>
    <name evidence="12" type="ORF">FVP33_07705</name>
</gene>
<reference evidence="12 13" key="1">
    <citation type="submission" date="2019-08" db="EMBL/GenBank/DDBJ databases">
        <title>Bacterial whole genome sequence for Glaciihabitans sp. CHu50b-6-2.</title>
        <authorList>
            <person name="Jin L."/>
        </authorList>
    </citation>
    <scope>NUCLEOTIDE SEQUENCE [LARGE SCALE GENOMIC DNA]</scope>
    <source>
        <strain evidence="12 13">CHu50b-6-2</strain>
    </source>
</reference>
<evidence type="ECO:0000256" key="4">
    <source>
        <dbReference type="ARBA" id="ARBA00022719"/>
    </source>
</evidence>
<protein>
    <submittedName>
        <fullName evidence="12">Vitamin K epoxide reductase family protein</fullName>
    </submittedName>
</protein>
<organism evidence="12 13">
    <name type="scientific">Lacisediminihabitans profunda</name>
    <dbReference type="NCBI Taxonomy" id="2594790"/>
    <lineage>
        <taxon>Bacteria</taxon>
        <taxon>Bacillati</taxon>
        <taxon>Actinomycetota</taxon>
        <taxon>Actinomycetes</taxon>
        <taxon>Micrococcales</taxon>
        <taxon>Microbacteriaceae</taxon>
        <taxon>Lacisediminihabitans</taxon>
    </lineage>
</organism>
<accession>A0A5C8UUK4</accession>
<evidence type="ECO:0000256" key="2">
    <source>
        <dbReference type="ARBA" id="ARBA00006214"/>
    </source>
</evidence>
<keyword evidence="6" id="KW-0560">Oxidoreductase</keyword>
<feature type="transmembrane region" description="Helical" evidence="10">
    <location>
        <begin position="60"/>
        <end position="78"/>
    </location>
</feature>
<evidence type="ECO:0000259" key="11">
    <source>
        <dbReference type="SMART" id="SM00756"/>
    </source>
</evidence>
<evidence type="ECO:0000256" key="10">
    <source>
        <dbReference type="SAM" id="Phobius"/>
    </source>
</evidence>
<feature type="domain" description="Vitamin K epoxide reductase" evidence="11">
    <location>
        <begin position="2"/>
        <end position="137"/>
    </location>
</feature>
<evidence type="ECO:0000256" key="6">
    <source>
        <dbReference type="ARBA" id="ARBA00023002"/>
    </source>
</evidence>
<comment type="subcellular location">
    <subcellularLocation>
        <location evidence="1">Membrane</location>
        <topology evidence="1">Multi-pass membrane protein</topology>
    </subcellularLocation>
</comment>
<feature type="transmembrane region" description="Helical" evidence="10">
    <location>
        <begin position="112"/>
        <end position="133"/>
    </location>
</feature>
<comment type="caution">
    <text evidence="12">The sequence shown here is derived from an EMBL/GenBank/DDBJ whole genome shotgun (WGS) entry which is preliminary data.</text>
</comment>
<keyword evidence="13" id="KW-1185">Reference proteome</keyword>
<evidence type="ECO:0000256" key="3">
    <source>
        <dbReference type="ARBA" id="ARBA00022692"/>
    </source>
</evidence>
<evidence type="ECO:0000256" key="5">
    <source>
        <dbReference type="ARBA" id="ARBA00022989"/>
    </source>
</evidence>
<evidence type="ECO:0000256" key="9">
    <source>
        <dbReference type="ARBA" id="ARBA00023284"/>
    </source>
</evidence>
<dbReference type="GO" id="GO:0016491">
    <property type="term" value="F:oxidoreductase activity"/>
    <property type="evidence" value="ECO:0007669"/>
    <property type="project" value="UniProtKB-KW"/>
</dbReference>